<dbReference type="Gene3D" id="3.40.50.12230">
    <property type="match status" value="1"/>
</dbReference>
<proteinExistence type="predicted"/>
<sequence>MKIIYCGFGRAGLECLYQLLNIVNIKIEDIVVFTHDSPENNTFIEHLNNINITFHYTSINEHDNFLRGFNPDFLISVYYRYIIKPRVLEIVGYKAMNLHPSLLPAYRGTKSSVWAILNNEKKTGISFHYINEKIDDGNIILQDEIDISKHDTAYSLYNKLISLFVSNFRVAFNRLIDKYNGEAQCGEASYYKRELPYGGVREVSNCTFSEAQRFVRAMYFPPFKGAIFTDNDGFTIEANSIYDLEKIKHKFKVG</sequence>
<feature type="domain" description="Formyl transferase N-terminal" evidence="1">
    <location>
        <begin position="60"/>
        <end position="160"/>
    </location>
</feature>
<name>A0A6L8M4M0_9VIBR</name>
<protein>
    <submittedName>
        <fullName evidence="2">Formyl transferase</fullName>
    </submittedName>
</protein>
<evidence type="ECO:0000259" key="1">
    <source>
        <dbReference type="Pfam" id="PF00551"/>
    </source>
</evidence>
<evidence type="ECO:0000313" key="2">
    <source>
        <dbReference type="EMBL" id="MYM60762.1"/>
    </source>
</evidence>
<accession>A0A6L8M4M0</accession>
<dbReference type="AlphaFoldDB" id="A0A6L8M4M0"/>
<comment type="caution">
    <text evidence="2">The sequence shown here is derived from an EMBL/GenBank/DDBJ whole genome shotgun (WGS) entry which is preliminary data.</text>
</comment>
<dbReference type="PANTHER" id="PTHR11138:SF5">
    <property type="entry name" value="METHIONYL-TRNA FORMYLTRANSFERASE, MITOCHONDRIAL"/>
    <property type="match status" value="1"/>
</dbReference>
<dbReference type="CDD" id="cd08369">
    <property type="entry name" value="FMT_core"/>
    <property type="match status" value="1"/>
</dbReference>
<dbReference type="Pfam" id="PF00551">
    <property type="entry name" value="Formyl_trans_N"/>
    <property type="match status" value="1"/>
</dbReference>
<keyword evidence="2" id="KW-0808">Transferase</keyword>
<dbReference type="RefSeq" id="WP_160931679.1">
    <property type="nucleotide sequence ID" value="NZ_WWEU01000006.1"/>
</dbReference>
<dbReference type="GO" id="GO:0004479">
    <property type="term" value="F:methionyl-tRNA formyltransferase activity"/>
    <property type="evidence" value="ECO:0007669"/>
    <property type="project" value="TreeGrafter"/>
</dbReference>
<dbReference type="InterPro" id="IPR002376">
    <property type="entry name" value="Formyl_transf_N"/>
</dbReference>
<dbReference type="InterPro" id="IPR036477">
    <property type="entry name" value="Formyl_transf_N_sf"/>
</dbReference>
<dbReference type="PANTHER" id="PTHR11138">
    <property type="entry name" value="METHIONYL-TRNA FORMYLTRANSFERASE"/>
    <property type="match status" value="1"/>
</dbReference>
<reference evidence="2 3" key="1">
    <citation type="submission" date="2020-01" db="EMBL/GenBank/DDBJ databases">
        <title>Draft Genome Sequence of Vibrio sp. strain OCN044, Isolated from a Healthy Coral at Palmyra Atoll.</title>
        <authorList>
            <person name="Videau P."/>
            <person name="Loughran R."/>
            <person name="Esquivel A."/>
            <person name="Deadmond M."/>
            <person name="Paddock B.E."/>
            <person name="Saw J.H."/>
            <person name="Ushijima B."/>
        </authorList>
    </citation>
    <scope>NUCLEOTIDE SEQUENCE [LARGE SCALE GENOMIC DNA]</scope>
    <source>
        <strain evidence="2 3">OCN044</strain>
    </source>
</reference>
<organism evidence="2 3">
    <name type="scientific">Vibrio tetraodonis subsp. pristinus</name>
    <dbReference type="NCBI Taxonomy" id="2695891"/>
    <lineage>
        <taxon>Bacteria</taxon>
        <taxon>Pseudomonadati</taxon>
        <taxon>Pseudomonadota</taxon>
        <taxon>Gammaproteobacteria</taxon>
        <taxon>Vibrionales</taxon>
        <taxon>Vibrionaceae</taxon>
        <taxon>Vibrio</taxon>
    </lineage>
</organism>
<dbReference type="Proteomes" id="UP000478571">
    <property type="component" value="Unassembled WGS sequence"/>
</dbReference>
<keyword evidence="3" id="KW-1185">Reference proteome</keyword>
<dbReference type="EMBL" id="WWEU01000006">
    <property type="protein sequence ID" value="MYM60762.1"/>
    <property type="molecule type" value="Genomic_DNA"/>
</dbReference>
<dbReference type="SUPFAM" id="SSF53328">
    <property type="entry name" value="Formyltransferase"/>
    <property type="match status" value="1"/>
</dbReference>
<dbReference type="GO" id="GO:0005829">
    <property type="term" value="C:cytosol"/>
    <property type="evidence" value="ECO:0007669"/>
    <property type="project" value="TreeGrafter"/>
</dbReference>
<evidence type="ECO:0000313" key="3">
    <source>
        <dbReference type="Proteomes" id="UP000478571"/>
    </source>
</evidence>
<gene>
    <name evidence="2" type="ORF">GTG28_16150</name>
</gene>